<dbReference type="FunFam" id="3.30.200.20:FF:000131">
    <property type="entry name" value="Dual specificity protein kinase TTK"/>
    <property type="match status" value="1"/>
</dbReference>
<dbReference type="GO" id="GO:0005634">
    <property type="term" value="C:nucleus"/>
    <property type="evidence" value="ECO:0007669"/>
    <property type="project" value="TreeGrafter"/>
</dbReference>
<feature type="compositionally biased region" description="Polar residues" evidence="6">
    <location>
        <begin position="483"/>
        <end position="492"/>
    </location>
</feature>
<dbReference type="InterPro" id="IPR013212">
    <property type="entry name" value="Mad3/Bub1_I"/>
</dbReference>
<feature type="domain" description="Protein kinase" evidence="7">
    <location>
        <begin position="523"/>
        <end position="804"/>
    </location>
</feature>
<dbReference type="GO" id="GO:0033316">
    <property type="term" value="P:meiotic spindle assembly checkpoint signaling"/>
    <property type="evidence" value="ECO:0007669"/>
    <property type="project" value="TreeGrafter"/>
</dbReference>
<evidence type="ECO:0000256" key="3">
    <source>
        <dbReference type="ARBA" id="ARBA00022741"/>
    </source>
</evidence>
<accession>K8EKG4</accession>
<evidence type="ECO:0008006" key="11">
    <source>
        <dbReference type="Google" id="ProtNLM"/>
    </source>
</evidence>
<dbReference type="GO" id="GO:0004712">
    <property type="term" value="F:protein serine/threonine/tyrosine kinase activity"/>
    <property type="evidence" value="ECO:0007669"/>
    <property type="project" value="TreeGrafter"/>
</dbReference>
<organism evidence="9 10">
    <name type="scientific">Bathycoccus prasinos</name>
    <dbReference type="NCBI Taxonomy" id="41875"/>
    <lineage>
        <taxon>Eukaryota</taxon>
        <taxon>Viridiplantae</taxon>
        <taxon>Chlorophyta</taxon>
        <taxon>Mamiellophyceae</taxon>
        <taxon>Mamiellales</taxon>
        <taxon>Bathycoccaceae</taxon>
        <taxon>Bathycoccus</taxon>
    </lineage>
</organism>
<dbReference type="InterPro" id="IPR011009">
    <property type="entry name" value="Kinase-like_dom_sf"/>
</dbReference>
<dbReference type="PANTHER" id="PTHR22974">
    <property type="entry name" value="MIXED LINEAGE PROTEIN KINASE"/>
    <property type="match status" value="1"/>
</dbReference>
<sequence>MSSHRDRRVYDDRKNQTLFTTNENNTTNNKENFVGKSFKEEETNTTKNTTNDEKDKGLSDYVPKVIGGGSSTTATISLNNAQGQRENMTQTITTNVRSSRDRGSWEGVLGEYLKHKGDTPWREKSSRVERATAVRANPTSPQAWLEFLEGEEGMFAEKMTGKVNVVTGSRNGVSLYRLYELATKTLPRSGNAKNEDYLRVYLGYARQQMVHNTDDARDTFKFLKSQGIGQTHAIFWCEWAAFGGQLKGDEKAIKILKKGLEANCEPKEALEIMLEDVQGKNIDFTTAIPSPYVRDVTEGGRTATLHGGARMMSNNTTSAMKKPPSAMKPLTFDSKPMVSHTAARRRQSGYVHDPTLMNTTTGCLTSQQPTMTQPTHHHTSTTSSSLSGDRTNAGNTVTTVATVGNNHAHATPTITTTNNNNNNNPLTAQKTESLRARLAAALESSKKSATTTTTVTRPVMATTLTAAAEGNSSKNKNESSSSAAHPTSNAQAPVSKKQPTSSSSKQPLKREDDQHIVVNGARYAKLECIGQGGTCKVYKVVSQKRKIMALKRIRLQGKQKETVDGFIDEIKLLKRLRGKDNIVQIVDAEVCPNEGLILVVLEFGEIDLAKMLNKRERQRAESGHAQLVDDNFMRLYFEQMVEAVKTIHEARIVHSDLKPANFLFVEGTLKLIDFGIAKAINHNQAPNHTNIVRDHQVGTINYMSPEAILNGQKSAYGDMIPVGRASDIWSLGCILYQMAYGHTPFSKINGLVQKLHAITDPNHTIEFPPLPVKNDHLIDLMKRCLERRVENRIEVPDILRHPYLRPEEAAASLNTSTSSDDAEKANNGAGGLSMQQLQQLLTQLSTNNTDNAIDVNALSSHVFAQIAAGQNVSVSPLLRKRTSGSGLSPLSEEDENLRASSSPSSGSSPMETTE</sequence>
<dbReference type="STRING" id="41875.K8EKG4"/>
<dbReference type="Gene3D" id="1.25.40.430">
    <property type="match status" value="1"/>
</dbReference>
<dbReference type="SMART" id="SM00220">
    <property type="entry name" value="S_TKc"/>
    <property type="match status" value="1"/>
</dbReference>
<gene>
    <name evidence="9" type="ordered locus">Bathy11g02170</name>
</gene>
<evidence type="ECO:0000259" key="7">
    <source>
        <dbReference type="PROSITE" id="PS50011"/>
    </source>
</evidence>
<dbReference type="InterPro" id="IPR008271">
    <property type="entry name" value="Ser/Thr_kinase_AS"/>
</dbReference>
<proteinExistence type="predicted"/>
<protein>
    <recommendedName>
        <fullName evidence="11">Protein kinase domain-containing protein</fullName>
    </recommendedName>
</protein>
<reference evidence="9 10" key="1">
    <citation type="submission" date="2011-10" db="EMBL/GenBank/DDBJ databases">
        <authorList>
            <person name="Genoscope - CEA"/>
        </authorList>
    </citation>
    <scope>NUCLEOTIDE SEQUENCE [LARGE SCALE GENOMIC DNA]</scope>
    <source>
        <strain evidence="9 10">RCC 1105</strain>
    </source>
</reference>
<evidence type="ECO:0000256" key="2">
    <source>
        <dbReference type="ARBA" id="ARBA00022679"/>
    </source>
</evidence>
<keyword evidence="5" id="KW-0067">ATP-binding</keyword>
<evidence type="ECO:0000313" key="9">
    <source>
        <dbReference type="EMBL" id="CCO18454.1"/>
    </source>
</evidence>
<feature type="compositionally biased region" description="Basic and acidic residues" evidence="6">
    <location>
        <begin position="37"/>
        <end position="58"/>
    </location>
</feature>
<dbReference type="GO" id="GO:0098813">
    <property type="term" value="P:nuclear chromosome segregation"/>
    <property type="evidence" value="ECO:0007669"/>
    <property type="project" value="UniProtKB-ARBA"/>
</dbReference>
<dbReference type="GO" id="GO:0007094">
    <property type="term" value="P:mitotic spindle assembly checkpoint signaling"/>
    <property type="evidence" value="ECO:0007669"/>
    <property type="project" value="TreeGrafter"/>
</dbReference>
<dbReference type="eggNOG" id="KOG0596">
    <property type="taxonomic scope" value="Eukaryota"/>
</dbReference>
<dbReference type="PANTHER" id="PTHR22974:SF21">
    <property type="entry name" value="DUAL SPECIFICITY PROTEIN KINASE TTK"/>
    <property type="match status" value="1"/>
</dbReference>
<dbReference type="SMART" id="SM00777">
    <property type="entry name" value="Mad3_BUB1_I"/>
    <property type="match status" value="1"/>
</dbReference>
<evidence type="ECO:0000256" key="6">
    <source>
        <dbReference type="SAM" id="MobiDB-lite"/>
    </source>
</evidence>
<dbReference type="PROSITE" id="PS50011">
    <property type="entry name" value="PROTEIN_KINASE_DOM"/>
    <property type="match status" value="1"/>
</dbReference>
<feature type="compositionally biased region" description="Low complexity" evidence="6">
    <location>
        <begin position="464"/>
        <end position="482"/>
    </location>
</feature>
<dbReference type="OrthoDB" id="20524at2759"/>
<feature type="domain" description="BUB1 N-terminal" evidence="8">
    <location>
        <begin position="128"/>
        <end position="302"/>
    </location>
</feature>
<keyword evidence="2" id="KW-0808">Transferase</keyword>
<evidence type="ECO:0000256" key="1">
    <source>
        <dbReference type="ARBA" id="ARBA00022527"/>
    </source>
</evidence>
<dbReference type="Proteomes" id="UP000198341">
    <property type="component" value="Chromosome 11"/>
</dbReference>
<feature type="compositionally biased region" description="Low complexity" evidence="6">
    <location>
        <begin position="406"/>
        <end position="425"/>
    </location>
</feature>
<dbReference type="InterPro" id="IPR027084">
    <property type="entry name" value="Mps1_cat"/>
</dbReference>
<keyword evidence="4" id="KW-0418">Kinase</keyword>
<dbReference type="InterPro" id="IPR000719">
    <property type="entry name" value="Prot_kinase_dom"/>
</dbReference>
<feature type="region of interest" description="Disordered" evidence="6">
    <location>
        <begin position="1"/>
        <end position="59"/>
    </location>
</feature>
<dbReference type="PROSITE" id="PS00108">
    <property type="entry name" value="PROTEIN_KINASE_ST"/>
    <property type="match status" value="1"/>
</dbReference>
<keyword evidence="1" id="KW-0723">Serine/threonine-protein kinase</keyword>
<dbReference type="GO" id="GO:0034501">
    <property type="term" value="P:protein localization to kinetochore"/>
    <property type="evidence" value="ECO:0007669"/>
    <property type="project" value="TreeGrafter"/>
</dbReference>
<keyword evidence="3" id="KW-0547">Nucleotide-binding</keyword>
<dbReference type="InterPro" id="IPR011990">
    <property type="entry name" value="TPR-like_helical_dom_sf"/>
</dbReference>
<dbReference type="CDD" id="cd14131">
    <property type="entry name" value="PKc_Mps1"/>
    <property type="match status" value="1"/>
</dbReference>
<dbReference type="SUPFAM" id="SSF56112">
    <property type="entry name" value="Protein kinase-like (PK-like)"/>
    <property type="match status" value="1"/>
</dbReference>
<evidence type="ECO:0000256" key="5">
    <source>
        <dbReference type="ARBA" id="ARBA00022840"/>
    </source>
</evidence>
<dbReference type="GO" id="GO:0000776">
    <property type="term" value="C:kinetochore"/>
    <property type="evidence" value="ECO:0007669"/>
    <property type="project" value="TreeGrafter"/>
</dbReference>
<dbReference type="RefSeq" id="XP_007510109.1">
    <property type="nucleotide sequence ID" value="XM_007510047.1"/>
</dbReference>
<dbReference type="Gene3D" id="1.10.510.10">
    <property type="entry name" value="Transferase(Phosphotransferase) domain 1"/>
    <property type="match status" value="1"/>
</dbReference>
<keyword evidence="10" id="KW-1185">Reference proteome</keyword>
<dbReference type="Pfam" id="PF08311">
    <property type="entry name" value="Mad3_BUB1_I"/>
    <property type="match status" value="1"/>
</dbReference>
<dbReference type="PROSITE" id="PS51489">
    <property type="entry name" value="BUB1_N"/>
    <property type="match status" value="1"/>
</dbReference>
<feature type="region of interest" description="Disordered" evidence="6">
    <location>
        <begin position="365"/>
        <end position="394"/>
    </location>
</feature>
<feature type="region of interest" description="Disordered" evidence="6">
    <location>
        <begin position="406"/>
        <end position="427"/>
    </location>
</feature>
<dbReference type="FunFam" id="1.10.510.10:FF:000224">
    <property type="entry name" value="serine/threonine-protein kinase mph1 isoform X1"/>
    <property type="match status" value="1"/>
</dbReference>
<dbReference type="AlphaFoldDB" id="K8EKG4"/>
<name>K8EKG4_9CHLO</name>
<feature type="region of interest" description="Disordered" evidence="6">
    <location>
        <begin position="810"/>
        <end position="829"/>
    </location>
</feature>
<dbReference type="Pfam" id="PF00069">
    <property type="entry name" value="Pkinase"/>
    <property type="match status" value="1"/>
</dbReference>
<dbReference type="EMBL" id="FO082268">
    <property type="protein sequence ID" value="CCO18454.1"/>
    <property type="molecule type" value="Genomic_DNA"/>
</dbReference>
<dbReference type="GeneID" id="19012897"/>
<feature type="compositionally biased region" description="Low complexity" evidence="6">
    <location>
        <begin position="20"/>
        <end position="32"/>
    </location>
</feature>
<evidence type="ECO:0000256" key="4">
    <source>
        <dbReference type="ARBA" id="ARBA00022777"/>
    </source>
</evidence>
<dbReference type="KEGG" id="bpg:Bathy11g02170"/>
<feature type="region of interest" description="Disordered" evidence="6">
    <location>
        <begin position="879"/>
        <end position="914"/>
    </location>
</feature>
<feature type="compositionally biased region" description="Low complexity" evidence="6">
    <location>
        <begin position="495"/>
        <end position="506"/>
    </location>
</feature>
<dbReference type="GO" id="GO:0005524">
    <property type="term" value="F:ATP binding"/>
    <property type="evidence" value="ECO:0007669"/>
    <property type="project" value="UniProtKB-KW"/>
</dbReference>
<evidence type="ECO:0000313" key="10">
    <source>
        <dbReference type="Proteomes" id="UP000198341"/>
    </source>
</evidence>
<dbReference type="Gene3D" id="3.30.200.20">
    <property type="entry name" value="Phosphorylase Kinase, domain 1"/>
    <property type="match status" value="1"/>
</dbReference>
<feature type="compositionally biased region" description="Low complexity" evidence="6">
    <location>
        <begin position="900"/>
        <end position="914"/>
    </location>
</feature>
<dbReference type="GO" id="GO:0004674">
    <property type="term" value="F:protein serine/threonine kinase activity"/>
    <property type="evidence" value="ECO:0007669"/>
    <property type="project" value="UniProtKB-KW"/>
</dbReference>
<feature type="region of interest" description="Disordered" evidence="6">
    <location>
        <begin position="464"/>
        <end position="514"/>
    </location>
</feature>
<dbReference type="SUPFAM" id="SSF48452">
    <property type="entry name" value="TPR-like"/>
    <property type="match status" value="1"/>
</dbReference>
<evidence type="ECO:0000259" key="8">
    <source>
        <dbReference type="PROSITE" id="PS51489"/>
    </source>
</evidence>